<dbReference type="PANTHER" id="PTHR24399">
    <property type="entry name" value="ZINC FINGER AND BTB DOMAIN-CONTAINING"/>
    <property type="match status" value="1"/>
</dbReference>
<evidence type="ECO:0000256" key="3">
    <source>
        <dbReference type="ARBA" id="ARBA00022737"/>
    </source>
</evidence>
<feature type="domain" description="C2H2-type" evidence="9">
    <location>
        <begin position="533"/>
        <end position="561"/>
    </location>
</feature>
<evidence type="ECO:0000256" key="5">
    <source>
        <dbReference type="ARBA" id="ARBA00023015"/>
    </source>
</evidence>
<feature type="domain" description="C2H2-type" evidence="9">
    <location>
        <begin position="278"/>
        <end position="305"/>
    </location>
</feature>
<reference evidence="11" key="1">
    <citation type="submission" date="2025-08" db="UniProtKB">
        <authorList>
            <consortium name="RefSeq"/>
        </authorList>
    </citation>
    <scope>IDENTIFICATION</scope>
    <source>
        <tissue evidence="11">Whole larval tissue</tissue>
    </source>
</reference>
<sequence length="631" mass="73771">MDDSPELELKKLCCTCLSRNRKLFQLCRLPDGINNLYSLLSYDSEAYREGFYRDTMSLYICWECRAVMSRITRFRLQACTALKHLSDIADGRTNVKSTCLSRLTSQKLNEIAVTSKCMNTDNFINLTEDFIDCGPTTDLLIKHEYDDDDIPLSELNNWSDHDPATVRDCKDELSIANENELSKSIDNKDELSKTIDHKDVLSNTIEHKDELSKCIDNKDELSKCIDNKDELSNNVLPGVKKKRKHVKKRFSLVSIDDSELEKMRSDCRMDAEYLAASFKCDSCIEIFDSETKMNEHNSLHLKKPNHSQCDVCLVYTSTSSYTRHRQEHYHRHDCKLCKYTSLNEKAISVHLETKHEIKEYSNKKTKTNKVTLKEDSTTTKLKDPSLEYKCDECDQYFGNKSARWKHVQKCHREGFECATCGQRFPFKNNLRRHEQRHKSPPPREECEICHKMIRISLKANHAKIHTERPRYRCEQCDKTFVSRESYENHLKYSMAHAKVDLLKYKCSMCEKGYRSRNELRDHVNYQHMGKTQHKCPICEKALATRRCITRHVKRAHEGIKENVRDKMCQTCGKAFTHKKSLIEHELIHSGARPLWCELCGSTFRQSASLYTHRKRVHRLHTARKTATLLHT</sequence>
<feature type="domain" description="C2H2-type" evidence="9">
    <location>
        <begin position="566"/>
        <end position="593"/>
    </location>
</feature>
<dbReference type="PANTHER" id="PTHR24399:SF23">
    <property type="entry name" value="C2H2-TYPE DOMAIN-CONTAINING PROTEIN"/>
    <property type="match status" value="1"/>
</dbReference>
<feature type="domain" description="C2H2-type" evidence="9">
    <location>
        <begin position="594"/>
        <end position="625"/>
    </location>
</feature>
<dbReference type="Pfam" id="PF00096">
    <property type="entry name" value="zf-C2H2"/>
    <property type="match status" value="4"/>
</dbReference>
<feature type="domain" description="C2H2-type" evidence="9">
    <location>
        <begin position="388"/>
        <end position="411"/>
    </location>
</feature>
<dbReference type="GO" id="GO:0001227">
    <property type="term" value="F:DNA-binding transcription repressor activity, RNA polymerase II-specific"/>
    <property type="evidence" value="ECO:0007669"/>
    <property type="project" value="TreeGrafter"/>
</dbReference>
<keyword evidence="5" id="KW-0805">Transcription regulation</keyword>
<organism evidence="10 11">
    <name type="scientific">Spodoptera frugiperda</name>
    <name type="common">Fall armyworm</name>
    <dbReference type="NCBI Taxonomy" id="7108"/>
    <lineage>
        <taxon>Eukaryota</taxon>
        <taxon>Metazoa</taxon>
        <taxon>Ecdysozoa</taxon>
        <taxon>Arthropoda</taxon>
        <taxon>Hexapoda</taxon>
        <taxon>Insecta</taxon>
        <taxon>Pterygota</taxon>
        <taxon>Neoptera</taxon>
        <taxon>Endopterygota</taxon>
        <taxon>Lepidoptera</taxon>
        <taxon>Glossata</taxon>
        <taxon>Ditrysia</taxon>
        <taxon>Noctuoidea</taxon>
        <taxon>Noctuidae</taxon>
        <taxon>Amphipyrinae</taxon>
        <taxon>Spodoptera</taxon>
    </lineage>
</organism>
<keyword evidence="6" id="KW-0804">Transcription</keyword>
<dbReference type="Gene3D" id="3.30.160.60">
    <property type="entry name" value="Classic Zinc Finger"/>
    <property type="match status" value="5"/>
</dbReference>
<keyword evidence="2" id="KW-0479">Metal-binding</keyword>
<evidence type="ECO:0000313" key="11">
    <source>
        <dbReference type="RefSeq" id="XP_035457503.2"/>
    </source>
</evidence>
<evidence type="ECO:0000256" key="1">
    <source>
        <dbReference type="ARBA" id="ARBA00004123"/>
    </source>
</evidence>
<keyword evidence="8" id="KW-0863">Zinc-finger</keyword>
<keyword evidence="7" id="KW-0539">Nucleus</keyword>
<accession>A0A9R0DJZ7</accession>
<evidence type="ECO:0000256" key="8">
    <source>
        <dbReference type="PROSITE-ProRule" id="PRU00042"/>
    </source>
</evidence>
<dbReference type="SUPFAM" id="SSF57667">
    <property type="entry name" value="beta-beta-alpha zinc fingers"/>
    <property type="match status" value="4"/>
</dbReference>
<evidence type="ECO:0000256" key="7">
    <source>
        <dbReference type="ARBA" id="ARBA00023242"/>
    </source>
</evidence>
<evidence type="ECO:0000256" key="6">
    <source>
        <dbReference type="ARBA" id="ARBA00023163"/>
    </source>
</evidence>
<dbReference type="SMART" id="SM00355">
    <property type="entry name" value="ZnF_C2H2"/>
    <property type="match status" value="11"/>
</dbReference>
<protein>
    <submittedName>
        <fullName evidence="11">Zinc finger protein 454-like</fullName>
    </submittedName>
</protein>
<feature type="domain" description="C2H2-type" evidence="9">
    <location>
        <begin position="504"/>
        <end position="532"/>
    </location>
</feature>
<comment type="subcellular location">
    <subcellularLocation>
        <location evidence="1">Nucleus</location>
    </subcellularLocation>
</comment>
<dbReference type="PROSITE" id="PS00028">
    <property type="entry name" value="ZINC_FINGER_C2H2_1"/>
    <property type="match status" value="6"/>
</dbReference>
<feature type="domain" description="C2H2-type" evidence="9">
    <location>
        <begin position="471"/>
        <end position="497"/>
    </location>
</feature>
<dbReference type="InterPro" id="IPR013087">
    <property type="entry name" value="Znf_C2H2_type"/>
</dbReference>
<keyword evidence="4" id="KW-0862">Zinc</keyword>
<gene>
    <name evidence="11" type="primary">LOC118281128</name>
</gene>
<dbReference type="Proteomes" id="UP000829999">
    <property type="component" value="Chromosome 19"/>
</dbReference>
<dbReference type="AlphaFoldDB" id="A0A9R0DJZ7"/>
<dbReference type="GO" id="GO:0008270">
    <property type="term" value="F:zinc ion binding"/>
    <property type="evidence" value="ECO:0007669"/>
    <property type="project" value="UniProtKB-KW"/>
</dbReference>
<dbReference type="InterPro" id="IPR036236">
    <property type="entry name" value="Znf_C2H2_sf"/>
</dbReference>
<evidence type="ECO:0000259" key="9">
    <source>
        <dbReference type="PROSITE" id="PS50157"/>
    </source>
</evidence>
<dbReference type="GeneID" id="118281128"/>
<evidence type="ECO:0000256" key="4">
    <source>
        <dbReference type="ARBA" id="ARBA00022833"/>
    </source>
</evidence>
<proteinExistence type="predicted"/>
<evidence type="ECO:0000256" key="2">
    <source>
        <dbReference type="ARBA" id="ARBA00022723"/>
    </source>
</evidence>
<dbReference type="OrthoDB" id="7852576at2759"/>
<feature type="domain" description="C2H2-type" evidence="9">
    <location>
        <begin position="415"/>
        <end position="442"/>
    </location>
</feature>
<dbReference type="RefSeq" id="XP_035457503.2">
    <property type="nucleotide sequence ID" value="XM_035601610.2"/>
</dbReference>
<name>A0A9R0DJZ7_SPOFR</name>
<dbReference type="PROSITE" id="PS50157">
    <property type="entry name" value="ZINC_FINGER_C2H2_2"/>
    <property type="match status" value="8"/>
</dbReference>
<dbReference type="GO" id="GO:0000978">
    <property type="term" value="F:RNA polymerase II cis-regulatory region sequence-specific DNA binding"/>
    <property type="evidence" value="ECO:0007669"/>
    <property type="project" value="TreeGrafter"/>
</dbReference>
<keyword evidence="3" id="KW-0677">Repeat</keyword>
<evidence type="ECO:0000313" key="10">
    <source>
        <dbReference type="Proteomes" id="UP000829999"/>
    </source>
</evidence>
<dbReference type="GO" id="GO:0005654">
    <property type="term" value="C:nucleoplasm"/>
    <property type="evidence" value="ECO:0007669"/>
    <property type="project" value="TreeGrafter"/>
</dbReference>
<keyword evidence="10" id="KW-1185">Reference proteome</keyword>